<evidence type="ECO:0000313" key="2">
    <source>
        <dbReference type="Proteomes" id="UP000289260"/>
    </source>
</evidence>
<evidence type="ECO:0000313" key="1">
    <source>
        <dbReference type="EMBL" id="QBE50268.1"/>
    </source>
</evidence>
<proteinExistence type="predicted"/>
<dbReference type="EMBL" id="CP035806">
    <property type="protein sequence ID" value="QBE50268.1"/>
    <property type="molecule type" value="Genomic_DNA"/>
</dbReference>
<dbReference type="Pfam" id="PF13835">
    <property type="entry name" value="DUF4194"/>
    <property type="match status" value="1"/>
</dbReference>
<dbReference type="AlphaFoldDB" id="A0A4P6KJQ0"/>
<gene>
    <name evidence="1" type="ORF">EVS81_08580</name>
</gene>
<dbReference type="Proteomes" id="UP000289260">
    <property type="component" value="Chromosome"/>
</dbReference>
<accession>A0A4P6KJQ0</accession>
<dbReference type="KEGG" id="ltr:EVS81_08580"/>
<protein>
    <submittedName>
        <fullName evidence="1">DUF4194 domain-containing protein</fullName>
    </submittedName>
</protein>
<dbReference type="OrthoDB" id="5295172at2"/>
<sequence>MQGTVYRETHEDVWRTLERHEATVQDHFARIGVRAIVDPLEGYAFLKTIAPGPDEDPLPRLVKRRALTYPVSLLLLLLRKRLAEFEAAGGEGKLVLEREQILEMLRLFLADSTNETRVLQQVDQSISAVAKLGFLQELGRQRGGGAWEVRRILKAYVDAETMSDFAGKLGEYANGKETEGDGDDD</sequence>
<keyword evidence="2" id="KW-1185">Reference proteome</keyword>
<dbReference type="InterPro" id="IPR025449">
    <property type="entry name" value="JetB"/>
</dbReference>
<reference evidence="1 2" key="1">
    <citation type="submission" date="2019-02" db="EMBL/GenBank/DDBJ databases">
        <authorList>
            <person name="Sun L."/>
            <person name="Pan D."/>
            <person name="Wu X."/>
        </authorList>
    </citation>
    <scope>NUCLEOTIDE SEQUENCE [LARGE SCALE GENOMIC DNA]</scope>
    <source>
        <strain evidence="1 2">JW-1</strain>
    </source>
</reference>
<organism evidence="1 2">
    <name type="scientific">Leucobacter triazinivorans</name>
    <dbReference type="NCBI Taxonomy" id="1784719"/>
    <lineage>
        <taxon>Bacteria</taxon>
        <taxon>Bacillati</taxon>
        <taxon>Actinomycetota</taxon>
        <taxon>Actinomycetes</taxon>
        <taxon>Micrococcales</taxon>
        <taxon>Microbacteriaceae</taxon>
        <taxon>Leucobacter</taxon>
    </lineage>
</organism>
<dbReference type="RefSeq" id="WP_130111362.1">
    <property type="nucleotide sequence ID" value="NZ_CP035806.1"/>
</dbReference>
<name>A0A4P6KJQ0_9MICO</name>